<evidence type="ECO:0000313" key="3">
    <source>
        <dbReference type="Proteomes" id="UP000002669"/>
    </source>
</evidence>
<dbReference type="InParanoid" id="E4UWT7"/>
<gene>
    <name evidence="2" type="ORF">MGYG_04793</name>
</gene>
<evidence type="ECO:0000256" key="1">
    <source>
        <dbReference type="SAM" id="MobiDB-lite"/>
    </source>
</evidence>
<feature type="compositionally biased region" description="Low complexity" evidence="1">
    <location>
        <begin position="23"/>
        <end position="34"/>
    </location>
</feature>
<dbReference type="AlphaFoldDB" id="E4UWT7"/>
<dbReference type="Proteomes" id="UP000002669">
    <property type="component" value="Unassembled WGS sequence"/>
</dbReference>
<proteinExistence type="predicted"/>
<protein>
    <submittedName>
        <fullName evidence="2">Uncharacterized protein</fullName>
    </submittedName>
</protein>
<feature type="region of interest" description="Disordered" evidence="1">
    <location>
        <begin position="1"/>
        <end position="36"/>
    </location>
</feature>
<dbReference type="VEuPathDB" id="FungiDB:MGYG_04793"/>
<keyword evidence="3" id="KW-1185">Reference proteome</keyword>
<name>E4UWT7_ARTGP</name>
<organism evidence="3">
    <name type="scientific">Arthroderma gypseum (strain ATCC MYA-4604 / CBS 118893)</name>
    <name type="common">Microsporum gypseum</name>
    <dbReference type="NCBI Taxonomy" id="535722"/>
    <lineage>
        <taxon>Eukaryota</taxon>
        <taxon>Fungi</taxon>
        <taxon>Dikarya</taxon>
        <taxon>Ascomycota</taxon>
        <taxon>Pezizomycotina</taxon>
        <taxon>Eurotiomycetes</taxon>
        <taxon>Eurotiomycetidae</taxon>
        <taxon>Onygenales</taxon>
        <taxon>Arthrodermataceae</taxon>
        <taxon>Nannizzia</taxon>
    </lineage>
</organism>
<dbReference type="RefSeq" id="XP_003172201.1">
    <property type="nucleotide sequence ID" value="XM_003172153.1"/>
</dbReference>
<reference evidence="3" key="1">
    <citation type="journal article" date="2012" name="MBio">
        <title>Comparative genome analysis of Trichophyton rubrum and related dermatophytes reveals candidate genes involved in infection.</title>
        <authorList>
            <person name="Martinez D.A."/>
            <person name="Oliver B.G."/>
            <person name="Graeser Y."/>
            <person name="Goldberg J.M."/>
            <person name="Li W."/>
            <person name="Martinez-Rossi N.M."/>
            <person name="Monod M."/>
            <person name="Shelest E."/>
            <person name="Barton R.C."/>
            <person name="Birch E."/>
            <person name="Brakhage A.A."/>
            <person name="Chen Z."/>
            <person name="Gurr S.J."/>
            <person name="Heiman D."/>
            <person name="Heitman J."/>
            <person name="Kosti I."/>
            <person name="Rossi A."/>
            <person name="Saif S."/>
            <person name="Samalova M."/>
            <person name="Saunders C.W."/>
            <person name="Shea T."/>
            <person name="Summerbell R.C."/>
            <person name="Xu J."/>
            <person name="Young S."/>
            <person name="Zeng Q."/>
            <person name="Birren B.W."/>
            <person name="Cuomo C.A."/>
            <person name="White T.C."/>
        </authorList>
    </citation>
    <scope>NUCLEOTIDE SEQUENCE [LARGE SCALE GENOMIC DNA]</scope>
    <source>
        <strain evidence="3">ATCC MYA-4604 / CBS 118893</strain>
    </source>
</reference>
<accession>E4UWT7</accession>
<sequence>MDGTGEGESFDAPPSVASETVGSDRSSPSTSTSRADIYTDGSIRRVCLLPSSPLPIGNERAGRTFAVTGKAEQAELFHVNVRSTESAVERGRGGRLRWVCGRNTPCQPVATHPVPTLLTPAFAIPSSEARTWGEQGRACQEMIGRRVVESVKGCQGRGKSKADTARGACKNMGMGMGMDMDMDITSGGESK</sequence>
<dbReference type="HOGENOM" id="CLU_1421104_0_0_1"/>
<dbReference type="EMBL" id="DS989825">
    <property type="protein sequence ID" value="EFR01790.1"/>
    <property type="molecule type" value="Genomic_DNA"/>
</dbReference>
<evidence type="ECO:0000313" key="2">
    <source>
        <dbReference type="EMBL" id="EFR01790.1"/>
    </source>
</evidence>
<dbReference type="GeneID" id="10027469"/>